<dbReference type="SUPFAM" id="SSF49777">
    <property type="entry name" value="PEBP-like"/>
    <property type="match status" value="1"/>
</dbReference>
<reference evidence="2" key="1">
    <citation type="submission" date="2015-06" db="EMBL/GenBank/DDBJ databases">
        <authorList>
            <person name="Hoefler B.C."/>
            <person name="Straight P.D."/>
        </authorList>
    </citation>
    <scope>NUCLEOTIDE SEQUENCE</scope>
</reference>
<protein>
    <submittedName>
        <fullName evidence="2">Putative odorant-binding protein A5</fullName>
    </submittedName>
</protein>
<proteinExistence type="predicted"/>
<feature type="signal peptide" evidence="1">
    <location>
        <begin position="1"/>
        <end position="20"/>
    </location>
</feature>
<dbReference type="EMBL" id="GDHF01002653">
    <property type="protein sequence ID" value="JAI49661.1"/>
    <property type="molecule type" value="Transcribed_RNA"/>
</dbReference>
<evidence type="ECO:0000313" key="3">
    <source>
        <dbReference type="EMBL" id="JAI49661.1"/>
    </source>
</evidence>
<evidence type="ECO:0000256" key="1">
    <source>
        <dbReference type="SAM" id="SignalP"/>
    </source>
</evidence>
<organism evidence="2">
    <name type="scientific">Bactrocera latifrons</name>
    <name type="common">Malaysian fruit fly</name>
    <name type="synonym">Chaetodacus latifrons</name>
    <dbReference type="NCBI Taxonomy" id="174628"/>
    <lineage>
        <taxon>Eukaryota</taxon>
        <taxon>Metazoa</taxon>
        <taxon>Ecdysozoa</taxon>
        <taxon>Arthropoda</taxon>
        <taxon>Hexapoda</taxon>
        <taxon>Insecta</taxon>
        <taxon>Pterygota</taxon>
        <taxon>Neoptera</taxon>
        <taxon>Endopterygota</taxon>
        <taxon>Diptera</taxon>
        <taxon>Brachycera</taxon>
        <taxon>Muscomorpha</taxon>
        <taxon>Tephritoidea</taxon>
        <taxon>Tephritidae</taxon>
        <taxon>Bactrocera</taxon>
        <taxon>Bactrocera</taxon>
    </lineage>
</organism>
<dbReference type="PANTHER" id="PTHR11362">
    <property type="entry name" value="PHOSPHATIDYLETHANOLAMINE-BINDING PROTEIN"/>
    <property type="match status" value="1"/>
</dbReference>
<feature type="chain" id="PRO_5014030012" evidence="1">
    <location>
        <begin position="21"/>
        <end position="207"/>
    </location>
</feature>
<dbReference type="Gene3D" id="3.90.280.10">
    <property type="entry name" value="PEBP-like"/>
    <property type="match status" value="1"/>
</dbReference>
<dbReference type="InterPro" id="IPR035810">
    <property type="entry name" value="PEBP_euk"/>
</dbReference>
<name>A0A0K8V2P1_BACLA</name>
<dbReference type="AlphaFoldDB" id="A0A0K8V2P1"/>
<dbReference type="InterPro" id="IPR008914">
    <property type="entry name" value="PEBP"/>
</dbReference>
<sequence length="207" mass="23667">MWHKVKRIVIIFLAVNCASAEDTEAEKLFRELEVVPDILDEPPKELLKIEYDGGLVAGSGEEFTPTQTKDEPKVNWFAEPDSFYTIIMTNPDIPTRQNPATREWLHWLVVNIPGTDLAKGYVLDPYIGPLNPKESGLVRNVFLVFKQLGKQEFDEPILNNTNVAGHERFSSKGFAKKYDMELVAGNIFQSRWDEYVTLLHKQFGIIK</sequence>
<gene>
    <name evidence="2" type="primary">a5_0</name>
    <name evidence="3" type="synonym">a5_2</name>
    <name evidence="2" type="ORF">c0_g2_i1</name>
    <name evidence="3" type="ORF">c0_g2_i2</name>
</gene>
<dbReference type="InterPro" id="IPR036610">
    <property type="entry name" value="PEBP-like_sf"/>
</dbReference>
<dbReference type="CDD" id="cd00866">
    <property type="entry name" value="PEBP_euk"/>
    <property type="match status" value="1"/>
</dbReference>
<evidence type="ECO:0000313" key="2">
    <source>
        <dbReference type="EMBL" id="JAI33192.1"/>
    </source>
</evidence>
<accession>A0A0K8V2P1</accession>
<keyword evidence="1" id="KW-0732">Signal</keyword>
<dbReference type="OrthoDB" id="2506647at2759"/>
<dbReference type="EMBL" id="GDHF01019122">
    <property type="protein sequence ID" value="JAI33192.1"/>
    <property type="molecule type" value="Transcribed_RNA"/>
</dbReference>
<dbReference type="PANTHER" id="PTHR11362:SF82">
    <property type="entry name" value="PHOSPHATIDYLETHANOLAMINE-BINDING PROTEIN 4"/>
    <property type="match status" value="1"/>
</dbReference>
<dbReference type="Pfam" id="PF01161">
    <property type="entry name" value="PBP"/>
    <property type="match status" value="1"/>
</dbReference>